<dbReference type="OrthoDB" id="755532at2759"/>
<accession>A0A1S2Z244</accession>
<dbReference type="eggNOG" id="ENOG502S3R7">
    <property type="taxonomic scope" value="Eukaryota"/>
</dbReference>
<organism evidence="1 2">
    <name type="scientific">Cicer arietinum</name>
    <name type="common">Chickpea</name>
    <name type="synonym">Garbanzo</name>
    <dbReference type="NCBI Taxonomy" id="3827"/>
    <lineage>
        <taxon>Eukaryota</taxon>
        <taxon>Viridiplantae</taxon>
        <taxon>Streptophyta</taxon>
        <taxon>Embryophyta</taxon>
        <taxon>Tracheophyta</taxon>
        <taxon>Spermatophyta</taxon>
        <taxon>Magnoliopsida</taxon>
        <taxon>eudicotyledons</taxon>
        <taxon>Gunneridae</taxon>
        <taxon>Pentapetalae</taxon>
        <taxon>rosids</taxon>
        <taxon>fabids</taxon>
        <taxon>Fabales</taxon>
        <taxon>Fabaceae</taxon>
        <taxon>Papilionoideae</taxon>
        <taxon>50 kb inversion clade</taxon>
        <taxon>NPAAA clade</taxon>
        <taxon>Hologalegina</taxon>
        <taxon>IRL clade</taxon>
        <taxon>Cicereae</taxon>
        <taxon>Cicer</taxon>
    </lineage>
</organism>
<dbReference type="PaxDb" id="3827-XP_004513604.1"/>
<dbReference type="STRING" id="3827.A0A1S2Z244"/>
<dbReference type="Proteomes" id="UP000087171">
    <property type="component" value="Unplaced"/>
</dbReference>
<evidence type="ECO:0000313" key="1">
    <source>
        <dbReference type="Proteomes" id="UP000087171"/>
    </source>
</evidence>
<dbReference type="RefSeq" id="XP_004513604.2">
    <property type="nucleotide sequence ID" value="XM_004513547.3"/>
</dbReference>
<dbReference type="AlphaFoldDB" id="A0A1S2Z244"/>
<sequence>MKTSVFQKSMADLTTREASKKKVNGFFITVTALMTVIAKRASRLPLKLKAAPTREDRKTEIKSPKKLLKNISFKTLPFIANMRNKSKKKRHGKEEWGDGGLWQKTILMGDKCEPLDFSGVIYYDNNGKQVNGLPIRSPRASPAPGFFIQPKLP</sequence>
<dbReference type="PANTHER" id="PTHR33237:SF46">
    <property type="entry name" value="OS01G0606100 PROTEIN"/>
    <property type="match status" value="1"/>
</dbReference>
<evidence type="ECO:0000313" key="2">
    <source>
        <dbReference type="RefSeq" id="XP_004513604.2"/>
    </source>
</evidence>
<dbReference type="PANTHER" id="PTHR33237">
    <property type="entry name" value="F2P16.13 PROTEIN-RELATED"/>
    <property type="match status" value="1"/>
</dbReference>
<protein>
    <submittedName>
        <fullName evidence="2">Uncharacterized protein LOC101492168</fullName>
    </submittedName>
</protein>
<name>A0A1S2Z244_CICAR</name>
<proteinExistence type="predicted"/>
<gene>
    <name evidence="2" type="primary">LOC101492168</name>
</gene>
<keyword evidence="1" id="KW-1185">Reference proteome</keyword>
<reference evidence="2" key="1">
    <citation type="submission" date="2025-08" db="UniProtKB">
        <authorList>
            <consortium name="RefSeq"/>
        </authorList>
    </citation>
    <scope>IDENTIFICATION</scope>
    <source>
        <tissue evidence="2">Etiolated seedlings</tissue>
    </source>
</reference>